<dbReference type="KEGG" id="emc:129332367"/>
<keyword evidence="2" id="KW-1185">Reference proteome</keyword>
<evidence type="ECO:0000313" key="4">
    <source>
        <dbReference type="RefSeq" id="XP_054859596.1"/>
    </source>
</evidence>
<proteinExistence type="predicted"/>
<evidence type="ECO:0000313" key="2">
    <source>
        <dbReference type="Proteomes" id="UP001190640"/>
    </source>
</evidence>
<sequence length="596" mass="67577">MEEQQDDHSFFCGCSCWASSAVEGAEPVYEKMNTPEPYRTEAVEEMRASCEEPRKEDAQCRELSRFDFPECIIHLVQGLQDKEVPWRVFSEIVEAAHTEVYPECCDHCFEVAYRQKFGCLGRGVMYWQKFKCMQPEQPGDDPDARFDRPECVRFLVQGLDDYEVDWEVFSEIVKAAHTEVYPECCPYCEEIADWQKCGCLRCEEEETAEGAKSIRGDEHVTDQKVEPIYEEMQSVHGIQERPEVHEEDVTVPGLLKQKVLQCIQTLYPNMAELNYVAVAEEVKENKFDPDCCRFCNHIAYCQEVPYDEDDEGARADCEDSGDEPEDAVPIEVGEIDPTLDVSDSAKATDPVKEGVKPRIQYLVPDPTDVLIECALLDEVLARGPVGDGPVSFEYEHPPKPRVGKKLKKRRPKTDYCSDTCCDSDYVDDSDRPRLDFCHYSCCNSSDEWSLTETDDNSDIESENVEQGVQTDGVAPKVPPVPTLLNEETMWGPAGDSIESSKDEHYPQPSVGKKLKKRRPLLSYCYENCCYSNSSDDEWRPYAPYCNLSCCKSSDEWSITETDDSDFEPLGTPGGRKGDPELRADGAAPETMTREGN</sequence>
<dbReference type="Proteomes" id="UP001190640">
    <property type="component" value="Chromosome 6"/>
</dbReference>
<protein>
    <submittedName>
        <fullName evidence="3">Uncharacterized protein LOC129332367</fullName>
    </submittedName>
    <submittedName>
        <fullName evidence="4">Uncharacterized protein LOC129346275</fullName>
    </submittedName>
</protein>
<dbReference type="Proteomes" id="UP001190640">
    <property type="component" value="Chromosome 19"/>
</dbReference>
<evidence type="ECO:0000313" key="3">
    <source>
        <dbReference type="RefSeq" id="XP_054839420.1"/>
    </source>
</evidence>
<organism evidence="2 4">
    <name type="scientific">Eublepharis macularius</name>
    <name type="common">Leopard gecko</name>
    <name type="synonym">Cyrtodactylus macularius</name>
    <dbReference type="NCBI Taxonomy" id="481883"/>
    <lineage>
        <taxon>Eukaryota</taxon>
        <taxon>Metazoa</taxon>
        <taxon>Chordata</taxon>
        <taxon>Craniata</taxon>
        <taxon>Vertebrata</taxon>
        <taxon>Euteleostomi</taxon>
        <taxon>Lepidosauria</taxon>
        <taxon>Squamata</taxon>
        <taxon>Bifurcata</taxon>
        <taxon>Gekkota</taxon>
        <taxon>Eublepharidae</taxon>
        <taxon>Eublepharinae</taxon>
        <taxon>Eublepharis</taxon>
    </lineage>
</organism>
<gene>
    <name evidence="4" type="primary">LOC129346275</name>
    <name evidence="3" type="synonym">LOC129332367</name>
</gene>
<accession>A0AA97KPA9</accession>
<reference evidence="3 4" key="1">
    <citation type="submission" date="2025-04" db="UniProtKB">
        <authorList>
            <consortium name="RefSeq"/>
        </authorList>
    </citation>
    <scope>IDENTIFICATION</scope>
    <source>
        <tissue evidence="3 4">Blood</tissue>
    </source>
</reference>
<evidence type="ECO:0000256" key="1">
    <source>
        <dbReference type="SAM" id="MobiDB-lite"/>
    </source>
</evidence>
<dbReference type="AlphaFoldDB" id="A0AA97KPA9"/>
<dbReference type="KEGG" id="emc:129346275"/>
<dbReference type="RefSeq" id="XP_054839420.1">
    <property type="nucleotide sequence ID" value="XM_054983445.1"/>
</dbReference>
<feature type="compositionally biased region" description="Acidic residues" evidence="1">
    <location>
        <begin position="452"/>
        <end position="463"/>
    </location>
</feature>
<feature type="region of interest" description="Disordered" evidence="1">
    <location>
        <begin position="559"/>
        <end position="596"/>
    </location>
</feature>
<dbReference type="GeneID" id="129346275"/>
<feature type="region of interest" description="Disordered" evidence="1">
    <location>
        <begin position="449"/>
        <end position="511"/>
    </location>
</feature>
<name>A0AA97KPA9_EUBMA</name>
<dbReference type="RefSeq" id="XP_054859596.1">
    <property type="nucleotide sequence ID" value="XM_055003621.1"/>
</dbReference>